<keyword evidence="3" id="KW-0808">Transferase</keyword>
<dbReference type="RefSeq" id="WP_161036726.1">
    <property type="nucleotide sequence ID" value="NZ_WWCL01000004.1"/>
</dbReference>
<dbReference type="InterPro" id="IPR050879">
    <property type="entry name" value="Acyltransferase_3"/>
</dbReference>
<dbReference type="EMBL" id="WWCL01000004">
    <property type="protein sequence ID" value="MYN47361.1"/>
    <property type="molecule type" value="Genomic_DNA"/>
</dbReference>
<evidence type="ECO:0000256" key="1">
    <source>
        <dbReference type="SAM" id="Phobius"/>
    </source>
</evidence>
<dbReference type="Pfam" id="PF01757">
    <property type="entry name" value="Acyl_transf_3"/>
    <property type="match status" value="1"/>
</dbReference>
<dbReference type="AlphaFoldDB" id="A0A845I5H6"/>
<feature type="transmembrane region" description="Helical" evidence="1">
    <location>
        <begin position="263"/>
        <end position="282"/>
    </location>
</feature>
<feature type="transmembrane region" description="Helical" evidence="1">
    <location>
        <begin position="232"/>
        <end position="251"/>
    </location>
</feature>
<dbReference type="Proteomes" id="UP000444316">
    <property type="component" value="Unassembled WGS sequence"/>
</dbReference>
<name>A0A845I5H6_9BURK</name>
<feature type="transmembrane region" description="Helical" evidence="1">
    <location>
        <begin position="211"/>
        <end position="226"/>
    </location>
</feature>
<evidence type="ECO:0000259" key="2">
    <source>
        <dbReference type="Pfam" id="PF01757"/>
    </source>
</evidence>
<dbReference type="PANTHER" id="PTHR23028">
    <property type="entry name" value="ACETYLTRANSFERASE"/>
    <property type="match status" value="1"/>
</dbReference>
<dbReference type="GO" id="GO:0016020">
    <property type="term" value="C:membrane"/>
    <property type="evidence" value="ECO:0007669"/>
    <property type="project" value="TreeGrafter"/>
</dbReference>
<evidence type="ECO:0000313" key="4">
    <source>
        <dbReference type="Proteomes" id="UP000444316"/>
    </source>
</evidence>
<keyword evidence="1" id="KW-0812">Transmembrane</keyword>
<dbReference type="InterPro" id="IPR002656">
    <property type="entry name" value="Acyl_transf_3_dom"/>
</dbReference>
<sequence>MLKALQAGRALAAISVTAFHLSIAMGLARYGGNAAFSDYTSMGHHGVDFFFVLSGFIILFAHVDDIGRPECWRDYFLKRFVRLFPIYWLYSLPFVLLLLLGFGTDAKLPTEPLDWLTNLTLIRFNNALPILPPSWTLFHEIGFYAVFSLLIVRRSLGIAAFVVFIAGCLIHYNYPGPDDRTPLNVYTASYNLYFLFGMGAYWLYAKGGKGIAELLLGLVLFSYSVWGERLPYHLTPLLLACSFALLLAAVAKLEQSGRLHVPGILLHIGNASYTIYLIHEALEGLLLKMVIRSGIYGAIGAHASYLLVLAGVIALGCLAYLLVERPVLNFLRRRLLAGRNKARAAALAPSG</sequence>
<keyword evidence="1" id="KW-1133">Transmembrane helix</keyword>
<keyword evidence="1" id="KW-0472">Membrane</keyword>
<keyword evidence="4" id="KW-1185">Reference proteome</keyword>
<feature type="transmembrane region" description="Helical" evidence="1">
    <location>
        <begin position="130"/>
        <end position="151"/>
    </location>
</feature>
<feature type="transmembrane region" description="Helical" evidence="1">
    <location>
        <begin position="84"/>
        <end position="103"/>
    </location>
</feature>
<evidence type="ECO:0000313" key="3">
    <source>
        <dbReference type="EMBL" id="MYN47361.1"/>
    </source>
</evidence>
<feature type="transmembrane region" description="Helical" evidence="1">
    <location>
        <begin position="186"/>
        <end position="204"/>
    </location>
</feature>
<feature type="transmembrane region" description="Helical" evidence="1">
    <location>
        <begin position="302"/>
        <end position="323"/>
    </location>
</feature>
<protein>
    <submittedName>
        <fullName evidence="3">Acyltransferase family protein</fullName>
    </submittedName>
</protein>
<comment type="caution">
    <text evidence="3">The sequence shown here is derived from an EMBL/GenBank/DDBJ whole genome shotgun (WGS) entry which is preliminary data.</text>
</comment>
<accession>A0A845I5H6</accession>
<feature type="domain" description="Acyltransferase 3" evidence="2">
    <location>
        <begin position="4"/>
        <end position="320"/>
    </location>
</feature>
<dbReference type="PANTHER" id="PTHR23028:SF131">
    <property type="entry name" value="BLR2367 PROTEIN"/>
    <property type="match status" value="1"/>
</dbReference>
<feature type="transmembrane region" description="Helical" evidence="1">
    <location>
        <begin position="42"/>
        <end position="63"/>
    </location>
</feature>
<keyword evidence="3" id="KW-0012">Acyltransferase</keyword>
<organism evidence="3 4">
    <name type="scientific">Duganella fentianensis</name>
    <dbReference type="NCBI Taxonomy" id="2692177"/>
    <lineage>
        <taxon>Bacteria</taxon>
        <taxon>Pseudomonadati</taxon>
        <taxon>Pseudomonadota</taxon>
        <taxon>Betaproteobacteria</taxon>
        <taxon>Burkholderiales</taxon>
        <taxon>Oxalobacteraceae</taxon>
        <taxon>Telluria group</taxon>
        <taxon>Duganella</taxon>
    </lineage>
</organism>
<feature type="transmembrane region" description="Helical" evidence="1">
    <location>
        <begin position="156"/>
        <end position="174"/>
    </location>
</feature>
<dbReference type="GO" id="GO:0016747">
    <property type="term" value="F:acyltransferase activity, transferring groups other than amino-acyl groups"/>
    <property type="evidence" value="ECO:0007669"/>
    <property type="project" value="InterPro"/>
</dbReference>
<gene>
    <name evidence="3" type="ORF">GTP23_20155</name>
</gene>
<dbReference type="GO" id="GO:0000271">
    <property type="term" value="P:polysaccharide biosynthetic process"/>
    <property type="evidence" value="ECO:0007669"/>
    <property type="project" value="TreeGrafter"/>
</dbReference>
<proteinExistence type="predicted"/>
<reference evidence="3" key="1">
    <citation type="submission" date="2019-12" db="EMBL/GenBank/DDBJ databases">
        <title>Novel species isolated from a subtropical stream in China.</title>
        <authorList>
            <person name="Lu H."/>
        </authorList>
    </citation>
    <scope>NUCLEOTIDE SEQUENCE [LARGE SCALE GENOMIC DNA]</scope>
    <source>
        <strain evidence="3">FT93W</strain>
    </source>
</reference>